<keyword evidence="8 11" id="KW-0067">ATP-binding</keyword>
<accession>A0A3M8R906</accession>
<comment type="function">
    <text evidence="1 11">Catalyzes the reversible adenylation of nicotinate mononucleotide (NaMN) to nicotinic acid adenine dinucleotide (NaAD).</text>
</comment>
<dbReference type="GO" id="GO:0004515">
    <property type="term" value="F:nicotinate-nucleotide adenylyltransferase activity"/>
    <property type="evidence" value="ECO:0007669"/>
    <property type="project" value="UniProtKB-UniRule"/>
</dbReference>
<evidence type="ECO:0000313" key="13">
    <source>
        <dbReference type="EMBL" id="RNF62940.1"/>
    </source>
</evidence>
<dbReference type="OrthoDB" id="5288745at2"/>
<dbReference type="GO" id="GO:0009435">
    <property type="term" value="P:NAD+ biosynthetic process"/>
    <property type="evidence" value="ECO:0007669"/>
    <property type="project" value="UniProtKB-UniRule"/>
</dbReference>
<name>A0A3M8R906_9PROT</name>
<keyword evidence="9 11" id="KW-0520">NAD</keyword>
<dbReference type="PANTHER" id="PTHR39321:SF3">
    <property type="entry name" value="PHOSPHOPANTETHEINE ADENYLYLTRANSFERASE"/>
    <property type="match status" value="1"/>
</dbReference>
<evidence type="ECO:0000256" key="6">
    <source>
        <dbReference type="ARBA" id="ARBA00022695"/>
    </source>
</evidence>
<dbReference type="NCBIfam" id="TIGR00125">
    <property type="entry name" value="cyt_tran_rel"/>
    <property type="match status" value="1"/>
</dbReference>
<dbReference type="Pfam" id="PF01467">
    <property type="entry name" value="CTP_transf_like"/>
    <property type="match status" value="1"/>
</dbReference>
<dbReference type="Gene3D" id="3.40.50.620">
    <property type="entry name" value="HUPs"/>
    <property type="match status" value="1"/>
</dbReference>
<comment type="similarity">
    <text evidence="3 11">Belongs to the NadD family.</text>
</comment>
<reference evidence="13" key="1">
    <citation type="submission" date="2018-10" db="EMBL/GenBank/DDBJ databases">
        <title>Acidithiobacillus sulfuriphilus sp. nov.: an extremely acidophilic sulfur-oxidizing chemolithotroph isolated from a neutral pH environment.</title>
        <authorList>
            <person name="Falagan C."/>
            <person name="Moya-Beltran A."/>
            <person name="Quatrini R."/>
            <person name="Johnson D.B."/>
        </authorList>
    </citation>
    <scope>NUCLEOTIDE SEQUENCE [LARGE SCALE GENOMIC DNA]</scope>
    <source>
        <strain evidence="13">CJ-2</strain>
    </source>
</reference>
<dbReference type="HAMAP" id="MF_00244">
    <property type="entry name" value="NaMN_adenylyltr"/>
    <property type="match status" value="1"/>
</dbReference>
<dbReference type="NCBIfam" id="NF000840">
    <property type="entry name" value="PRK00071.1-3"/>
    <property type="match status" value="1"/>
</dbReference>
<keyword evidence="6 11" id="KW-0548">Nucleotidyltransferase</keyword>
<dbReference type="PANTHER" id="PTHR39321">
    <property type="entry name" value="NICOTINATE-NUCLEOTIDE ADENYLYLTRANSFERASE-RELATED"/>
    <property type="match status" value="1"/>
</dbReference>
<evidence type="ECO:0000256" key="2">
    <source>
        <dbReference type="ARBA" id="ARBA00005019"/>
    </source>
</evidence>
<proteinExistence type="inferred from homology"/>
<comment type="pathway">
    <text evidence="2 11">Cofactor biosynthesis; NAD(+) biosynthesis; deamido-NAD(+) from nicotinate D-ribonucleotide: step 1/1.</text>
</comment>
<dbReference type="NCBIfam" id="TIGR00482">
    <property type="entry name" value="nicotinate (nicotinamide) nucleotide adenylyltransferase"/>
    <property type="match status" value="1"/>
</dbReference>
<dbReference type="UniPathway" id="UPA00253">
    <property type="reaction ID" value="UER00332"/>
</dbReference>
<evidence type="ECO:0000259" key="12">
    <source>
        <dbReference type="Pfam" id="PF01467"/>
    </source>
</evidence>
<organism evidence="13">
    <name type="scientific">Acidithiobacillus sulfuriphilus</name>
    <dbReference type="NCBI Taxonomy" id="1867749"/>
    <lineage>
        <taxon>Bacteria</taxon>
        <taxon>Pseudomonadati</taxon>
        <taxon>Pseudomonadota</taxon>
        <taxon>Acidithiobacillia</taxon>
        <taxon>Acidithiobacillales</taxon>
        <taxon>Acidithiobacillaceae</taxon>
        <taxon>Acidithiobacillus</taxon>
    </lineage>
</organism>
<protein>
    <recommendedName>
        <fullName evidence="11">Probable nicotinate-nucleotide adenylyltransferase</fullName>
        <ecNumber evidence="11">2.7.7.18</ecNumber>
    </recommendedName>
    <alternativeName>
        <fullName evidence="11">Deamido-NAD(+) diphosphorylase</fullName>
    </alternativeName>
    <alternativeName>
        <fullName evidence="11">Deamido-NAD(+) pyrophosphorylase</fullName>
    </alternativeName>
    <alternativeName>
        <fullName evidence="11">Nicotinate mononucleotide adenylyltransferase</fullName>
        <shortName evidence="11">NaMN adenylyltransferase</shortName>
    </alternativeName>
</protein>
<dbReference type="AlphaFoldDB" id="A0A3M8R906"/>
<evidence type="ECO:0000256" key="11">
    <source>
        <dbReference type="HAMAP-Rule" id="MF_00244"/>
    </source>
</evidence>
<dbReference type="RefSeq" id="WP_123103537.1">
    <property type="nucleotide sequence ID" value="NZ_CP127527.1"/>
</dbReference>
<dbReference type="EMBL" id="RIZI01000160">
    <property type="protein sequence ID" value="RNF62940.1"/>
    <property type="molecule type" value="Genomic_DNA"/>
</dbReference>
<evidence type="ECO:0000256" key="8">
    <source>
        <dbReference type="ARBA" id="ARBA00022840"/>
    </source>
</evidence>
<evidence type="ECO:0000256" key="1">
    <source>
        <dbReference type="ARBA" id="ARBA00002324"/>
    </source>
</evidence>
<dbReference type="CDD" id="cd02165">
    <property type="entry name" value="NMNAT"/>
    <property type="match status" value="1"/>
</dbReference>
<dbReference type="InterPro" id="IPR005248">
    <property type="entry name" value="NadD/NMNAT"/>
</dbReference>
<dbReference type="InterPro" id="IPR014729">
    <property type="entry name" value="Rossmann-like_a/b/a_fold"/>
</dbReference>
<keyword evidence="4 11" id="KW-0662">Pyridine nucleotide biosynthesis</keyword>
<comment type="catalytic activity">
    <reaction evidence="10 11">
        <text>nicotinate beta-D-ribonucleotide + ATP + H(+) = deamido-NAD(+) + diphosphate</text>
        <dbReference type="Rhea" id="RHEA:22860"/>
        <dbReference type="ChEBI" id="CHEBI:15378"/>
        <dbReference type="ChEBI" id="CHEBI:30616"/>
        <dbReference type="ChEBI" id="CHEBI:33019"/>
        <dbReference type="ChEBI" id="CHEBI:57502"/>
        <dbReference type="ChEBI" id="CHEBI:58437"/>
        <dbReference type="EC" id="2.7.7.18"/>
    </reaction>
</comment>
<evidence type="ECO:0000256" key="4">
    <source>
        <dbReference type="ARBA" id="ARBA00022642"/>
    </source>
</evidence>
<dbReference type="FunFam" id="3.40.50.620:FF:000039">
    <property type="entry name" value="Probable nicotinate-nucleotide adenylyltransferase"/>
    <property type="match status" value="1"/>
</dbReference>
<dbReference type="NCBIfam" id="NF000839">
    <property type="entry name" value="PRK00071.1-1"/>
    <property type="match status" value="1"/>
</dbReference>
<evidence type="ECO:0000256" key="9">
    <source>
        <dbReference type="ARBA" id="ARBA00023027"/>
    </source>
</evidence>
<comment type="caution">
    <text evidence="13">The sequence shown here is derived from an EMBL/GenBank/DDBJ whole genome shotgun (WGS) entry which is preliminary data.</text>
</comment>
<evidence type="ECO:0000256" key="5">
    <source>
        <dbReference type="ARBA" id="ARBA00022679"/>
    </source>
</evidence>
<evidence type="ECO:0000256" key="3">
    <source>
        <dbReference type="ARBA" id="ARBA00009014"/>
    </source>
</evidence>
<dbReference type="EC" id="2.7.7.18" evidence="11"/>
<dbReference type="GO" id="GO:0005524">
    <property type="term" value="F:ATP binding"/>
    <property type="evidence" value="ECO:0007669"/>
    <property type="project" value="UniProtKB-KW"/>
</dbReference>
<dbReference type="SUPFAM" id="SSF52374">
    <property type="entry name" value="Nucleotidylyl transferase"/>
    <property type="match status" value="1"/>
</dbReference>
<dbReference type="InterPro" id="IPR004821">
    <property type="entry name" value="Cyt_trans-like"/>
</dbReference>
<evidence type="ECO:0000256" key="10">
    <source>
        <dbReference type="ARBA" id="ARBA00048721"/>
    </source>
</evidence>
<feature type="domain" description="Cytidyltransferase-like" evidence="12">
    <location>
        <begin position="11"/>
        <end position="188"/>
    </location>
</feature>
<evidence type="ECO:0000256" key="7">
    <source>
        <dbReference type="ARBA" id="ARBA00022741"/>
    </source>
</evidence>
<sequence>MQCSESGDLVLLGGTFDPIHYGHLRAVEEVRQALGIARILLIPAGHPPHRQSPWADARHRLEMTRHAVARHPHIAVSAVEIERPGPSYTVETLRALRSERPEAVLAMVIGMDAFLRFDTWHDWEEILDLTHLVVTGRPGWPAAELPEGLRQALYQRRCDRASALRAQPAGKILFHTVTALEISATQIRSLLARGHSPRFLLPDVVLDYIEAEGLYQSPSPLPKDQAPC</sequence>
<keyword evidence="5 11" id="KW-0808">Transferase</keyword>
<keyword evidence="7 11" id="KW-0547">Nucleotide-binding</keyword>
<gene>
    <name evidence="11" type="primary">nadD</name>
    <name evidence="13" type="ORF">EC580_07040</name>
</gene>